<comment type="caution">
    <text evidence="1">The sequence shown here is derived from an EMBL/GenBank/DDBJ whole genome shotgun (WGS) entry which is preliminary data.</text>
</comment>
<organism evidence="1 2">
    <name type="scientific">Favolaschia claudopus</name>
    <dbReference type="NCBI Taxonomy" id="2862362"/>
    <lineage>
        <taxon>Eukaryota</taxon>
        <taxon>Fungi</taxon>
        <taxon>Dikarya</taxon>
        <taxon>Basidiomycota</taxon>
        <taxon>Agaricomycotina</taxon>
        <taxon>Agaricomycetes</taxon>
        <taxon>Agaricomycetidae</taxon>
        <taxon>Agaricales</taxon>
        <taxon>Marasmiineae</taxon>
        <taxon>Mycenaceae</taxon>
        <taxon>Favolaschia</taxon>
    </lineage>
</organism>
<gene>
    <name evidence="1" type="ORF">R3P38DRAFT_3185906</name>
</gene>
<dbReference type="InterPro" id="IPR032675">
    <property type="entry name" value="LRR_dom_sf"/>
</dbReference>
<accession>A0AAW0C5D5</accession>
<sequence>MPPLAAIKRVPRDVLLELLGAAYEASEFDWVNTVDDRTLLCLVCKEWNDTIQSSAQFWRSVPINGMTSSSFIERQLGRSRQLDLNIFIHLTVFTLDRKLDLPSNCSLKGPVHIVRNLLPLLLPQIHRVATIFVECLNQTEWMHAISVFRESDAPRLRSLSVSHYSATGPNVVLPAFVTTPPLSSLSISTSGVWMDMATYRELKTLRLTGGTRSFAWSTFISMVRAASTLRCLQLVNVSWCELDKFTHVDMDTVLELHVTHRHWFDARPLDHIHFPNLRILRLSGAVKFHDAILIFSDFLPHLHRLELAFAECNQTSLNKLIVAAANLFELHILPPCTAAWKCIVQSALEGTLQIPHLRSITVHGSVTEDQALSVLGCAGSGCVLHEVTDQVTSRGARWVIGGKGLVKENERVCNMDTASEGTWKTQMYASSRKMWKESSDYAHFPHYL</sequence>
<dbReference type="AlphaFoldDB" id="A0AAW0C5D5"/>
<protein>
    <recommendedName>
        <fullName evidence="3">F-box domain-containing protein</fullName>
    </recommendedName>
</protein>
<evidence type="ECO:0000313" key="2">
    <source>
        <dbReference type="Proteomes" id="UP001362999"/>
    </source>
</evidence>
<keyword evidence="2" id="KW-1185">Reference proteome</keyword>
<dbReference type="SUPFAM" id="SSF52047">
    <property type="entry name" value="RNI-like"/>
    <property type="match status" value="1"/>
</dbReference>
<reference evidence="1 2" key="1">
    <citation type="journal article" date="2024" name="J Genomics">
        <title>Draft genome sequencing and assembly of Favolaschia claudopus CIRM-BRFM 2984 isolated from oak limbs.</title>
        <authorList>
            <person name="Navarro D."/>
            <person name="Drula E."/>
            <person name="Chaduli D."/>
            <person name="Cazenave R."/>
            <person name="Ahrendt S."/>
            <person name="Wang J."/>
            <person name="Lipzen A."/>
            <person name="Daum C."/>
            <person name="Barry K."/>
            <person name="Grigoriev I.V."/>
            <person name="Favel A."/>
            <person name="Rosso M.N."/>
            <person name="Martin F."/>
        </authorList>
    </citation>
    <scope>NUCLEOTIDE SEQUENCE [LARGE SCALE GENOMIC DNA]</scope>
    <source>
        <strain evidence="1 2">CIRM-BRFM 2984</strain>
    </source>
</reference>
<evidence type="ECO:0008006" key="3">
    <source>
        <dbReference type="Google" id="ProtNLM"/>
    </source>
</evidence>
<dbReference type="Proteomes" id="UP001362999">
    <property type="component" value="Unassembled WGS sequence"/>
</dbReference>
<dbReference type="EMBL" id="JAWWNJ010000022">
    <property type="protein sequence ID" value="KAK7033850.1"/>
    <property type="molecule type" value="Genomic_DNA"/>
</dbReference>
<evidence type="ECO:0000313" key="1">
    <source>
        <dbReference type="EMBL" id="KAK7033850.1"/>
    </source>
</evidence>
<proteinExistence type="predicted"/>
<dbReference type="Gene3D" id="3.80.10.10">
    <property type="entry name" value="Ribonuclease Inhibitor"/>
    <property type="match status" value="1"/>
</dbReference>
<name>A0AAW0C5D5_9AGAR</name>